<dbReference type="SUPFAM" id="SSF56672">
    <property type="entry name" value="DNA/RNA polymerases"/>
    <property type="match status" value="1"/>
</dbReference>
<gene>
    <name evidence="3" type="primary">LOC136074141</name>
</gene>
<evidence type="ECO:0000313" key="3">
    <source>
        <dbReference type="RefSeq" id="XP_065642516.1"/>
    </source>
</evidence>
<sequence>MNGNSIEIKHQIVVNLSINDTTIDLECLVADIVPEYQMLLGMDAIRLLGGVQVGRDGKTINFNVEQLTIDATAVSQEKMSEVSSSTILKLIDKDFVAEFKNCSWSVSWKWLMEPPTLTNKIPNYHISEDVKSEYAMEISEWIAQGWLKPFEGRCNGIIPLMAVTQRNKLKIRPVMDYRELNQFVSSHTADGDVCSTKLRNWRKLGENLEIIDLKKAYLQIRVDEALWKYQVVEYEGQRYFLTKLGFGLNVAPRIMTKILKKVLSLDKFVESGTDSFIDDIIVNNNIVSSCRVQELLKKYGLDSKLPEKLVGGRVLGLRVYKQCNQVRWKRDNIPKVPEGKMTRRQIFSWCGQLTGHFPIANWLCPSCSYLKRVSSSCGWDSLVNERVVKLVSSLNKRLTKEDPVHGLWNVKNISEATVWCNASSLADGIVLEVAGEIVEDCSWLRKQEDTAHNNLAELEAVIKEINLATKWGFECINIKC</sequence>
<name>A0ABM4B148_HYDVU</name>
<organism evidence="2 3">
    <name type="scientific">Hydra vulgaris</name>
    <name type="common">Hydra</name>
    <name type="synonym">Hydra attenuata</name>
    <dbReference type="NCBI Taxonomy" id="6087"/>
    <lineage>
        <taxon>Eukaryota</taxon>
        <taxon>Metazoa</taxon>
        <taxon>Cnidaria</taxon>
        <taxon>Hydrozoa</taxon>
        <taxon>Hydroidolina</taxon>
        <taxon>Anthoathecata</taxon>
        <taxon>Aplanulata</taxon>
        <taxon>Hydridae</taxon>
        <taxon>Hydra</taxon>
    </lineage>
</organism>
<accession>A0ABM4B148</accession>
<reference evidence="3" key="2">
    <citation type="submission" date="2025-08" db="UniProtKB">
        <authorList>
            <consortium name="RefSeq"/>
        </authorList>
    </citation>
    <scope>IDENTIFICATION</scope>
</reference>
<keyword evidence="2" id="KW-1185">Reference proteome</keyword>
<dbReference type="Gene3D" id="3.10.10.10">
    <property type="entry name" value="HIV Type 1 Reverse Transcriptase, subunit A, domain 1"/>
    <property type="match status" value="1"/>
</dbReference>
<proteinExistence type="predicted"/>
<dbReference type="InterPro" id="IPR043502">
    <property type="entry name" value="DNA/RNA_pol_sf"/>
</dbReference>
<reference evidence="2" key="1">
    <citation type="submission" date="2025-05" db="UniProtKB">
        <authorList>
            <consortium name="RefSeq"/>
        </authorList>
    </citation>
    <scope>NUCLEOTIDE SEQUENCE [LARGE SCALE GENOMIC DNA]</scope>
</reference>
<dbReference type="InterPro" id="IPR055475">
    <property type="entry name" value="DUF7047"/>
</dbReference>
<dbReference type="PANTHER" id="PTHR33050">
    <property type="entry name" value="REVERSE TRANSCRIPTASE DOMAIN-CONTAINING PROTEIN"/>
    <property type="match status" value="1"/>
</dbReference>
<dbReference type="RefSeq" id="XP_065642516.1">
    <property type="nucleotide sequence ID" value="XM_065786444.1"/>
</dbReference>
<dbReference type="Gene3D" id="3.30.70.270">
    <property type="match status" value="1"/>
</dbReference>
<dbReference type="InterPro" id="IPR043128">
    <property type="entry name" value="Rev_trsase/Diguanyl_cyclase"/>
</dbReference>
<dbReference type="GeneID" id="136074141"/>
<feature type="domain" description="DUF7047" evidence="1">
    <location>
        <begin position="342"/>
        <end position="400"/>
    </location>
</feature>
<dbReference type="Proteomes" id="UP001652625">
    <property type="component" value="Chromosome 01"/>
</dbReference>
<evidence type="ECO:0000259" key="1">
    <source>
        <dbReference type="Pfam" id="PF23088"/>
    </source>
</evidence>
<dbReference type="Pfam" id="PF23088">
    <property type="entry name" value="DUF7047"/>
    <property type="match status" value="1"/>
</dbReference>
<protein>
    <submittedName>
        <fullName evidence="3">Uncharacterized protein LOC136074141</fullName>
    </submittedName>
</protein>
<evidence type="ECO:0000313" key="2">
    <source>
        <dbReference type="Proteomes" id="UP001652625"/>
    </source>
</evidence>
<dbReference type="InterPro" id="IPR052055">
    <property type="entry name" value="Hepadnavirus_pol/RT"/>
</dbReference>
<dbReference type="PANTHER" id="PTHR33050:SF7">
    <property type="entry name" value="RIBONUCLEASE H"/>
    <property type="match status" value="1"/>
</dbReference>